<accession>A0A6B2FW20</accession>
<dbReference type="EMBL" id="JAADJO010000025">
    <property type="protein sequence ID" value="NDJ74544.1"/>
    <property type="molecule type" value="Genomic_DNA"/>
</dbReference>
<keyword evidence="1" id="KW-1133">Transmembrane helix</keyword>
<keyword evidence="1" id="KW-0812">Transmembrane</keyword>
<feature type="transmembrane region" description="Helical" evidence="1">
    <location>
        <begin position="38"/>
        <end position="59"/>
    </location>
</feature>
<evidence type="ECO:0000313" key="2">
    <source>
        <dbReference type="EMBL" id="NDJ74544.1"/>
    </source>
</evidence>
<dbReference type="RefSeq" id="WP_144231211.1">
    <property type="nucleotide sequence ID" value="NZ_CAKMAD010000001.1"/>
</dbReference>
<comment type="caution">
    <text evidence="2">The sequence shown here is derived from an EMBL/GenBank/DDBJ whole genome shotgun (WGS) entry which is preliminary data.</text>
</comment>
<organism evidence="2">
    <name type="scientific">Lactobacillus paragasseri</name>
    <dbReference type="NCBI Taxonomy" id="2107999"/>
    <lineage>
        <taxon>Bacteria</taxon>
        <taxon>Bacillati</taxon>
        <taxon>Bacillota</taxon>
        <taxon>Bacilli</taxon>
        <taxon>Lactobacillales</taxon>
        <taxon>Lactobacillaceae</taxon>
        <taxon>Lactobacillus</taxon>
    </lineage>
</organism>
<gene>
    <name evidence="2" type="ORF">GWG61_08745</name>
</gene>
<protein>
    <submittedName>
        <fullName evidence="2">NAD(P)(+) transhydrogenase (Re/Si-specific) subunit beta</fullName>
    </submittedName>
</protein>
<dbReference type="AlphaFoldDB" id="A0A6B2FW20"/>
<sequence length="191" mass="22071">MKNTNEIVVGKLVKISHVLIGAAAIVLLSLFVTGFGYLLWWVFLIVLILGIFITLPTCFNSYWRINKEEVKITSYSNNDAIKLMQLLGLHKKDEQVIKLANIENAEIIYKKNIRISPVDFNPDYLNLYLDTKDGQKYTLSLGNIDYQKLATIIQFLKDNQIELIDKQGIVQLLRENKNLFTHFHNKKWTAV</sequence>
<proteinExistence type="predicted"/>
<evidence type="ECO:0000256" key="1">
    <source>
        <dbReference type="SAM" id="Phobius"/>
    </source>
</evidence>
<keyword evidence="1" id="KW-0472">Membrane</keyword>
<name>A0A6B2FW20_9LACO</name>
<reference evidence="2" key="1">
    <citation type="submission" date="2020-01" db="EMBL/GenBank/DDBJ databases">
        <title>Vaginal microbiome of pregnant Indian women: Insights into the genome of dominants Lactobacillus species.</title>
        <authorList>
            <person name="Das B."/>
            <person name="Mehta O."/>
            <person name="Ghosh T.S."/>
            <person name="Kothidar A."/>
            <person name="Gowtham M.R."/>
            <person name="Mitra R."/>
            <person name="Kshetrapal P."/>
            <person name="Wadhwa N."/>
            <person name="Thiruvengadam R."/>
            <person name="Nair G.B."/>
            <person name="Bhatnagar S."/>
            <person name="Das B."/>
        </authorList>
    </citation>
    <scope>NUCLEOTIDE SEQUENCE</scope>
    <source>
        <strain evidence="2">Indica</strain>
    </source>
</reference>
<feature type="transmembrane region" description="Helical" evidence="1">
    <location>
        <begin position="12"/>
        <end position="32"/>
    </location>
</feature>